<dbReference type="RefSeq" id="WP_377127180.1">
    <property type="nucleotide sequence ID" value="NZ_JBHRSD010000035.1"/>
</dbReference>
<reference evidence="9" key="1">
    <citation type="journal article" date="2019" name="Int. J. Syst. Evol. Microbiol.">
        <title>The Global Catalogue of Microorganisms (GCM) 10K type strain sequencing project: providing services to taxonomists for standard genome sequencing and annotation.</title>
        <authorList>
            <consortium name="The Broad Institute Genomics Platform"/>
            <consortium name="The Broad Institute Genome Sequencing Center for Infectious Disease"/>
            <person name="Wu L."/>
            <person name="Ma J."/>
        </authorList>
    </citation>
    <scope>NUCLEOTIDE SEQUENCE [LARGE SCALE GENOMIC DNA]</scope>
    <source>
        <strain evidence="9">KCTC 42730</strain>
    </source>
</reference>
<dbReference type="Pfam" id="PF10093">
    <property type="entry name" value="EarP"/>
    <property type="match status" value="1"/>
</dbReference>
<keyword evidence="1" id="KW-0328">Glycosyltransferase</keyword>
<gene>
    <name evidence="8" type="primary">earP</name>
    <name evidence="8" type="ORF">ACFOEE_17200</name>
</gene>
<evidence type="ECO:0000313" key="8">
    <source>
        <dbReference type="EMBL" id="MFC3034247.1"/>
    </source>
</evidence>
<sequence length="365" mass="42238">MTEQFTWDIFCDVIDNFGDIGVTWRLAKQLAARDLGSVRLWVNDLNSFGAMLPEIVGKQSGYHAGVQIQYWSEDFDSHVIPAKYVIEAFACTLPACYQTQMPTHSLIWLNLEYLSAEDWVEGCHGLPSGLQAVPKFFFFPGFTERTGGVVIEQDYQQRQNAFNEPKFWQRLGIPDRQNDELRVSIFTYENRAWPSLLQVWQQHVGLVRLLVPKGRALTSLLPLFSQQIAADHWVLGNIHLHVIPFTRQEAYDELLWACDFNFIRGEDSFVRAQLAAKPFVWHIYPQDEDAHIEKLSAFFNLFDCPVDAVTQLQLTFNREQDCFTTLTQATNSWSKWQQHCQHWATLQIKSDDLVSRVVKFLNSKI</sequence>
<keyword evidence="8" id="KW-0648">Protein biosynthesis</keyword>
<dbReference type="Proteomes" id="UP001595453">
    <property type="component" value="Unassembled WGS sequence"/>
</dbReference>
<evidence type="ECO:0000313" key="9">
    <source>
        <dbReference type="Proteomes" id="UP001595453"/>
    </source>
</evidence>
<dbReference type="InterPro" id="IPR016633">
    <property type="entry name" value="EarP"/>
</dbReference>
<dbReference type="NCBIfam" id="TIGR03837">
    <property type="entry name" value="efp_Arg_rhamno"/>
    <property type="match status" value="1"/>
</dbReference>
<comment type="function">
    <text evidence="3">Protein-arginine rhamnosyltransferase that catalyzes the transfer of a single rhamnose to elongation factor P (EF-P) on 'Lys-32', a modification required for EF-P-dependent rescue of polyproline stalled ribosomes.</text>
</comment>
<evidence type="ECO:0000256" key="3">
    <source>
        <dbReference type="ARBA" id="ARBA00024303"/>
    </source>
</evidence>
<comment type="catalytic activity">
    <reaction evidence="7">
        <text>dTDP-beta-L-rhamnose + L-arginyl-[protein] = N(omega)-(alpha-L-rhamnosyl)-L-arginyl-[protein] + dTDP + H(+)</text>
        <dbReference type="Rhea" id="RHEA:66692"/>
        <dbReference type="Rhea" id="RHEA-COMP:10532"/>
        <dbReference type="Rhea" id="RHEA-COMP:17096"/>
        <dbReference type="ChEBI" id="CHEBI:15378"/>
        <dbReference type="ChEBI" id="CHEBI:29965"/>
        <dbReference type="ChEBI" id="CHEBI:57510"/>
        <dbReference type="ChEBI" id="CHEBI:58369"/>
        <dbReference type="ChEBI" id="CHEBI:167445"/>
    </reaction>
    <physiologicalReaction direction="left-to-right" evidence="7">
        <dbReference type="Rhea" id="RHEA:66693"/>
    </physiologicalReaction>
</comment>
<name>A0ABV7CNN8_9GAMM</name>
<protein>
    <recommendedName>
        <fullName evidence="5">Protein-arginine rhamnosyltransferase</fullName>
    </recommendedName>
    <alternativeName>
        <fullName evidence="6">EF-P arginine rhamnosyltransferase</fullName>
    </alternativeName>
</protein>
<evidence type="ECO:0000256" key="6">
    <source>
        <dbReference type="ARBA" id="ARBA00030025"/>
    </source>
</evidence>
<evidence type="ECO:0000256" key="5">
    <source>
        <dbReference type="ARBA" id="ARBA00024416"/>
    </source>
</evidence>
<comment type="caution">
    <text evidence="8">The sequence shown here is derived from an EMBL/GenBank/DDBJ whole genome shotgun (WGS) entry which is preliminary data.</text>
</comment>
<dbReference type="EMBL" id="JBHRSD010000035">
    <property type="protein sequence ID" value="MFC3034247.1"/>
    <property type="molecule type" value="Genomic_DNA"/>
</dbReference>
<evidence type="ECO:0000256" key="4">
    <source>
        <dbReference type="ARBA" id="ARBA00024346"/>
    </source>
</evidence>
<organism evidence="8 9">
    <name type="scientific">Pseudoalteromonas fenneropenaei</name>
    <dbReference type="NCBI Taxonomy" id="1737459"/>
    <lineage>
        <taxon>Bacteria</taxon>
        <taxon>Pseudomonadati</taxon>
        <taxon>Pseudomonadota</taxon>
        <taxon>Gammaproteobacteria</taxon>
        <taxon>Alteromonadales</taxon>
        <taxon>Pseudoalteromonadaceae</taxon>
        <taxon>Pseudoalteromonas</taxon>
    </lineage>
</organism>
<keyword evidence="9" id="KW-1185">Reference proteome</keyword>
<dbReference type="PIRSF" id="PIRSF015557">
    <property type="entry name" value="UCP015557"/>
    <property type="match status" value="1"/>
</dbReference>
<proteinExistence type="inferred from homology"/>
<dbReference type="GO" id="GO:0003746">
    <property type="term" value="F:translation elongation factor activity"/>
    <property type="evidence" value="ECO:0007669"/>
    <property type="project" value="UniProtKB-KW"/>
</dbReference>
<evidence type="ECO:0000256" key="2">
    <source>
        <dbReference type="ARBA" id="ARBA00022679"/>
    </source>
</evidence>
<comment type="similarity">
    <text evidence="4">Belongs to the glycosyltransferase 104 family.</text>
</comment>
<evidence type="ECO:0000256" key="1">
    <source>
        <dbReference type="ARBA" id="ARBA00022676"/>
    </source>
</evidence>
<evidence type="ECO:0000256" key="7">
    <source>
        <dbReference type="ARBA" id="ARBA00048472"/>
    </source>
</evidence>
<keyword evidence="2" id="KW-0808">Transferase</keyword>
<keyword evidence="8" id="KW-0251">Elongation factor</keyword>
<accession>A0ABV7CNN8</accession>